<protein>
    <submittedName>
        <fullName evidence="1">DUF4265 domain-containing protein</fullName>
    </submittedName>
</protein>
<dbReference type="RefSeq" id="WP_260195891.1">
    <property type="nucleotide sequence ID" value="NZ_JAFFZE010000030.1"/>
</dbReference>
<name>A0ABT2JKY8_9PSEU</name>
<dbReference type="Pfam" id="PF14085">
    <property type="entry name" value="DUF4265"/>
    <property type="match status" value="1"/>
</dbReference>
<evidence type="ECO:0000313" key="1">
    <source>
        <dbReference type="EMBL" id="MCT2587964.1"/>
    </source>
</evidence>
<accession>A0ABT2JKY8</accession>
<reference evidence="1 2" key="1">
    <citation type="submission" date="2021-02" db="EMBL/GenBank/DDBJ databases">
        <title>Actinophytocola xerophila sp. nov., isolated from soil of cotton cropping field.</title>
        <authorList>
            <person name="Huang R."/>
            <person name="Chen X."/>
            <person name="Ge X."/>
            <person name="Liu W."/>
        </authorList>
    </citation>
    <scope>NUCLEOTIDE SEQUENCE [LARGE SCALE GENOMIC DNA]</scope>
    <source>
        <strain evidence="1 2">S1-96</strain>
    </source>
</reference>
<evidence type="ECO:0000313" key="2">
    <source>
        <dbReference type="Proteomes" id="UP001156441"/>
    </source>
</evidence>
<proteinExistence type="predicted"/>
<sequence length="161" mass="18116">MTEQPRALHKIAFDLSEDAAAWARAAVEKLWVEKTDVRMEVRVRNVPFYAKGVAFGDVVRVRIDHERRQIVYEEFVSESGHSAVRLIIMDDDANSRVVDVLRAHDCWWEVDISGRLWAVDVPPPVDYAMMRSSLLRLADEGAIGFEEAALAAGHRQAAGLS</sequence>
<dbReference type="EMBL" id="JAFFZE010000030">
    <property type="protein sequence ID" value="MCT2587964.1"/>
    <property type="molecule type" value="Genomic_DNA"/>
</dbReference>
<keyword evidence="2" id="KW-1185">Reference proteome</keyword>
<gene>
    <name evidence="1" type="ORF">JT362_33115</name>
</gene>
<organism evidence="1 2">
    <name type="scientific">Actinophytocola gossypii</name>
    <dbReference type="NCBI Taxonomy" id="2812003"/>
    <lineage>
        <taxon>Bacteria</taxon>
        <taxon>Bacillati</taxon>
        <taxon>Actinomycetota</taxon>
        <taxon>Actinomycetes</taxon>
        <taxon>Pseudonocardiales</taxon>
        <taxon>Pseudonocardiaceae</taxon>
    </lineage>
</organism>
<comment type="caution">
    <text evidence="1">The sequence shown here is derived from an EMBL/GenBank/DDBJ whole genome shotgun (WGS) entry which is preliminary data.</text>
</comment>
<dbReference type="InterPro" id="IPR025361">
    <property type="entry name" value="DUF4265"/>
</dbReference>
<dbReference type="Proteomes" id="UP001156441">
    <property type="component" value="Unassembled WGS sequence"/>
</dbReference>